<dbReference type="GO" id="GO:0046872">
    <property type="term" value="F:metal ion binding"/>
    <property type="evidence" value="ECO:0007669"/>
    <property type="project" value="UniProtKB-KW"/>
</dbReference>
<keyword evidence="2" id="KW-0479">Metal-binding</keyword>
<dbReference type="InterPro" id="IPR051453">
    <property type="entry name" value="MBL_Glyoxalase_II"/>
</dbReference>
<comment type="cofactor">
    <cofactor evidence="1">
        <name>Zn(2+)</name>
        <dbReference type="ChEBI" id="CHEBI:29105"/>
    </cofactor>
</comment>
<dbReference type="PANTHER" id="PTHR46233:SF3">
    <property type="entry name" value="HYDROXYACYLGLUTATHIONE HYDROLASE GLOC"/>
    <property type="match status" value="1"/>
</dbReference>
<keyword evidence="4" id="KW-0862">Zinc</keyword>
<dbReference type="SUPFAM" id="SSF56281">
    <property type="entry name" value="Metallo-hydrolase/oxidoreductase"/>
    <property type="match status" value="1"/>
</dbReference>
<feature type="domain" description="Metallo-beta-lactamase" evidence="5">
    <location>
        <begin position="15"/>
        <end position="194"/>
    </location>
</feature>
<evidence type="ECO:0000313" key="6">
    <source>
        <dbReference type="EMBL" id="CUO59319.1"/>
    </source>
</evidence>
<gene>
    <name evidence="6" type="ORF">ERS852407_03309</name>
</gene>
<evidence type="ECO:0000259" key="5">
    <source>
        <dbReference type="SMART" id="SM00849"/>
    </source>
</evidence>
<dbReference type="RefSeq" id="WP_055656834.1">
    <property type="nucleotide sequence ID" value="NZ_CABIXC010000008.1"/>
</dbReference>
<dbReference type="InterPro" id="IPR001279">
    <property type="entry name" value="Metallo-B-lactamas"/>
</dbReference>
<evidence type="ECO:0000256" key="1">
    <source>
        <dbReference type="ARBA" id="ARBA00001947"/>
    </source>
</evidence>
<proteinExistence type="predicted"/>
<evidence type="ECO:0000256" key="2">
    <source>
        <dbReference type="ARBA" id="ARBA00022723"/>
    </source>
</evidence>
<dbReference type="SMART" id="SM00849">
    <property type="entry name" value="Lactamase_B"/>
    <property type="match status" value="1"/>
</dbReference>
<accession>A0A174GEQ0</accession>
<dbReference type="Gene3D" id="3.60.15.10">
    <property type="entry name" value="Ribonuclease Z/Hydroxyacylglutathione hydrolase-like"/>
    <property type="match status" value="1"/>
</dbReference>
<dbReference type="Proteomes" id="UP000095651">
    <property type="component" value="Unassembled WGS sequence"/>
</dbReference>
<dbReference type="Pfam" id="PF00753">
    <property type="entry name" value="Lactamase_B"/>
    <property type="match status" value="1"/>
</dbReference>
<dbReference type="InterPro" id="IPR036866">
    <property type="entry name" value="RibonucZ/Hydroxyglut_hydro"/>
</dbReference>
<dbReference type="GO" id="GO:0016787">
    <property type="term" value="F:hydrolase activity"/>
    <property type="evidence" value="ECO:0007669"/>
    <property type="project" value="UniProtKB-KW"/>
</dbReference>
<dbReference type="AlphaFoldDB" id="A0A174GEQ0"/>
<keyword evidence="3" id="KW-0378">Hydrolase</keyword>
<evidence type="ECO:0000313" key="7">
    <source>
        <dbReference type="Proteomes" id="UP000095651"/>
    </source>
</evidence>
<name>A0A174GEQ0_9FIRM</name>
<protein>
    <submittedName>
        <fullName evidence="6">Beta-lactamase domain-containing protein</fullName>
    </submittedName>
</protein>
<dbReference type="EMBL" id="CYZE01000008">
    <property type="protein sequence ID" value="CUO59319.1"/>
    <property type="molecule type" value="Genomic_DNA"/>
</dbReference>
<sequence length="214" mass="23889">MSNFRIRTCTVGMVGTNCYLVYREDLKKAVIVDPGDNGAHILNKCREYGIIPEAIVLTHGHFDHILAVEEIRRAFQEITVYAAEKEAKLLGDPRLNMTGSYGTGFSLRPDRLVKDGDVLELAGLKWQVIETPGHTAGSMCLWIEEEDVLISGDTLFAESLGRTDFPTGSSADIIRSIKERLFVLPEDTMVYPGHGEPTTIRHEKAHNPVAFYNR</sequence>
<reference evidence="6 7" key="1">
    <citation type="submission" date="2015-09" db="EMBL/GenBank/DDBJ databases">
        <authorList>
            <consortium name="Pathogen Informatics"/>
        </authorList>
    </citation>
    <scope>NUCLEOTIDE SEQUENCE [LARGE SCALE GENOMIC DNA]</scope>
    <source>
        <strain evidence="6 7">2789STDY5608850</strain>
    </source>
</reference>
<evidence type="ECO:0000256" key="4">
    <source>
        <dbReference type="ARBA" id="ARBA00022833"/>
    </source>
</evidence>
<organism evidence="6 7">
    <name type="scientific">Hungatella hathewayi</name>
    <dbReference type="NCBI Taxonomy" id="154046"/>
    <lineage>
        <taxon>Bacteria</taxon>
        <taxon>Bacillati</taxon>
        <taxon>Bacillota</taxon>
        <taxon>Clostridia</taxon>
        <taxon>Lachnospirales</taxon>
        <taxon>Lachnospiraceae</taxon>
        <taxon>Hungatella</taxon>
    </lineage>
</organism>
<evidence type="ECO:0000256" key="3">
    <source>
        <dbReference type="ARBA" id="ARBA00022801"/>
    </source>
</evidence>
<dbReference type="PANTHER" id="PTHR46233">
    <property type="entry name" value="HYDROXYACYLGLUTATHIONE HYDROLASE GLOC"/>
    <property type="match status" value="1"/>
</dbReference>
<dbReference type="CDD" id="cd06262">
    <property type="entry name" value="metallo-hydrolase-like_MBL-fold"/>
    <property type="match status" value="1"/>
</dbReference>